<gene>
    <name evidence="1" type="ORF">GALL_511920</name>
</gene>
<dbReference type="EMBL" id="MLJW01006063">
    <property type="protein sequence ID" value="OIQ67231.1"/>
    <property type="molecule type" value="Genomic_DNA"/>
</dbReference>
<protein>
    <submittedName>
        <fullName evidence="1">Uncharacterized protein</fullName>
    </submittedName>
</protein>
<evidence type="ECO:0000313" key="1">
    <source>
        <dbReference type="EMBL" id="OIQ67231.1"/>
    </source>
</evidence>
<proteinExistence type="predicted"/>
<name>A0A1J5PHF4_9ZZZZ</name>
<accession>A0A1J5PHF4</accession>
<sequence>MVHAVDEHRRFVLGGGGLHHLPGAGVDVFLTGIEGEEKAGGFDHHVGVDLVPLQVGGIALGGEADLFAIDHQMVAFDRDGALEAAMHRVVLQHVGEIVGFEQVVDGDDFKIAEFGFLRHGTERHTADTAEAIDGNANGH</sequence>
<dbReference type="AlphaFoldDB" id="A0A1J5PHF4"/>
<organism evidence="1">
    <name type="scientific">mine drainage metagenome</name>
    <dbReference type="NCBI Taxonomy" id="410659"/>
    <lineage>
        <taxon>unclassified sequences</taxon>
        <taxon>metagenomes</taxon>
        <taxon>ecological metagenomes</taxon>
    </lineage>
</organism>
<comment type="caution">
    <text evidence="1">The sequence shown here is derived from an EMBL/GenBank/DDBJ whole genome shotgun (WGS) entry which is preliminary data.</text>
</comment>
<reference evidence="1" key="1">
    <citation type="submission" date="2016-10" db="EMBL/GenBank/DDBJ databases">
        <title>Sequence of Gallionella enrichment culture.</title>
        <authorList>
            <person name="Poehlein A."/>
            <person name="Muehling M."/>
            <person name="Daniel R."/>
        </authorList>
    </citation>
    <scope>NUCLEOTIDE SEQUENCE</scope>
</reference>